<evidence type="ECO:0000256" key="1">
    <source>
        <dbReference type="SAM" id="Phobius"/>
    </source>
</evidence>
<keyword evidence="3" id="KW-1185">Reference proteome</keyword>
<comment type="caution">
    <text evidence="2">The sequence shown here is derived from an EMBL/GenBank/DDBJ whole genome shotgun (WGS) entry which is preliminary data.</text>
</comment>
<proteinExistence type="predicted"/>
<gene>
    <name evidence="2" type="ORF">ACFOEW_18600</name>
</gene>
<dbReference type="EMBL" id="JBHRSX010000098">
    <property type="protein sequence ID" value="MFC3203817.1"/>
    <property type="molecule type" value="Genomic_DNA"/>
</dbReference>
<protein>
    <recommendedName>
        <fullName evidence="4">Succinyl-diaminopimelate desuccinylase</fullName>
    </recommendedName>
</protein>
<evidence type="ECO:0000313" key="2">
    <source>
        <dbReference type="EMBL" id="MFC3203817.1"/>
    </source>
</evidence>
<keyword evidence="1" id="KW-0812">Transmembrane</keyword>
<organism evidence="2 3">
    <name type="scientific">Alteromonas oceani</name>
    <dbReference type="NCBI Taxonomy" id="2071609"/>
    <lineage>
        <taxon>Bacteria</taxon>
        <taxon>Pseudomonadati</taxon>
        <taxon>Pseudomonadota</taxon>
        <taxon>Gammaproteobacteria</taxon>
        <taxon>Alteromonadales</taxon>
        <taxon>Alteromonadaceae</taxon>
        <taxon>Alteromonas/Salinimonas group</taxon>
        <taxon>Alteromonas</taxon>
    </lineage>
</organism>
<accession>A0ABV7K8D3</accession>
<name>A0ABV7K8D3_9ALTE</name>
<evidence type="ECO:0000313" key="3">
    <source>
        <dbReference type="Proteomes" id="UP001595477"/>
    </source>
</evidence>
<reference evidence="3" key="1">
    <citation type="journal article" date="2019" name="Int. J. Syst. Evol. Microbiol.">
        <title>The Global Catalogue of Microorganisms (GCM) 10K type strain sequencing project: providing services to taxonomists for standard genome sequencing and annotation.</title>
        <authorList>
            <consortium name="The Broad Institute Genomics Platform"/>
            <consortium name="The Broad Institute Genome Sequencing Center for Infectious Disease"/>
            <person name="Wu L."/>
            <person name="Ma J."/>
        </authorList>
    </citation>
    <scope>NUCLEOTIDE SEQUENCE [LARGE SCALE GENOMIC DNA]</scope>
    <source>
        <strain evidence="3">KCTC 52449</strain>
    </source>
</reference>
<feature type="transmembrane region" description="Helical" evidence="1">
    <location>
        <begin position="36"/>
        <end position="54"/>
    </location>
</feature>
<keyword evidence="1" id="KW-1133">Transmembrane helix</keyword>
<keyword evidence="1" id="KW-0472">Membrane</keyword>
<sequence>MLKIIVLIPLILSVLWFGYLKANNYSVADGKQGFKYILVISSVIAVFFTFMYFVTH</sequence>
<dbReference type="Proteomes" id="UP001595477">
    <property type="component" value="Unassembled WGS sequence"/>
</dbReference>
<evidence type="ECO:0008006" key="4">
    <source>
        <dbReference type="Google" id="ProtNLM"/>
    </source>
</evidence>
<dbReference type="RefSeq" id="WP_164464615.1">
    <property type="nucleotide sequence ID" value="NZ_JBHRSX010000098.1"/>
</dbReference>